<dbReference type="Gene3D" id="3.30.9.10">
    <property type="entry name" value="D-Amino Acid Oxidase, subunit A, domain 2"/>
    <property type="match status" value="1"/>
</dbReference>
<dbReference type="SUPFAM" id="SSF51905">
    <property type="entry name" value="FAD/NAD(P)-binding domain"/>
    <property type="match status" value="1"/>
</dbReference>
<gene>
    <name evidence="2" type="ORF">SAMN04487969_11255</name>
</gene>
<dbReference type="PRINTS" id="PR00420">
    <property type="entry name" value="RNGMNOXGNASE"/>
</dbReference>
<sequence>MKKNILVSGASFAGLSTAYWMNKLGYNVTVIEIAEGLKKGGTPVNIRENTIDTVKRMGLFDQILSNRITMEVVEFKNSDDVTEKLHFIKKDSEQFAEDEYEIERDVLLNMMFEAVKDDVEFIFGESIASLEEKGNGVEVAFKGGQNRSFDLVFGCDGIHSTVRKFCFGEEMEFSHFLNSYFSITIVDKLLIRENTTQMYNEPGKTVMLNAYNNKTDILLGFFSEKEIPYDYRNEEQQRNIILNQFSGVSWRTPELLEEVKNSKTFYFDKLCQMKMPSWTKGRVALVGDAGYCASPAAGMGGSLAIDGASALADAFQKCDGNYELAFQEYNKSFRPFIEEVQANAEKFGVEFLIPRTEEAINERNSQEG</sequence>
<dbReference type="Proteomes" id="UP000183410">
    <property type="component" value="Unassembled WGS sequence"/>
</dbReference>
<dbReference type="PANTHER" id="PTHR46865:SF2">
    <property type="entry name" value="MONOOXYGENASE"/>
    <property type="match status" value="1"/>
</dbReference>
<evidence type="ECO:0000259" key="1">
    <source>
        <dbReference type="Pfam" id="PF01494"/>
    </source>
</evidence>
<dbReference type="Pfam" id="PF01494">
    <property type="entry name" value="FAD_binding_3"/>
    <property type="match status" value="1"/>
</dbReference>
<dbReference type="PANTHER" id="PTHR46865">
    <property type="entry name" value="OXIDOREDUCTASE-RELATED"/>
    <property type="match status" value="1"/>
</dbReference>
<dbReference type="Gene3D" id="3.50.50.60">
    <property type="entry name" value="FAD/NAD(P)-binding domain"/>
    <property type="match status" value="1"/>
</dbReference>
<evidence type="ECO:0000313" key="3">
    <source>
        <dbReference type="Proteomes" id="UP000183410"/>
    </source>
</evidence>
<dbReference type="RefSeq" id="WP_046232343.1">
    <property type="nucleotide sequence ID" value="NZ_FONN01000012.1"/>
</dbReference>
<dbReference type="InterPro" id="IPR036188">
    <property type="entry name" value="FAD/NAD-bd_sf"/>
</dbReference>
<proteinExistence type="predicted"/>
<dbReference type="AlphaFoldDB" id="A0A1I2FHZ3"/>
<keyword evidence="3" id="KW-1185">Reference proteome</keyword>
<feature type="domain" description="FAD-binding" evidence="1">
    <location>
        <begin position="5"/>
        <end position="315"/>
    </location>
</feature>
<organism evidence="2 3">
    <name type="scientific">Paenibacillus algorifonticola</name>
    <dbReference type="NCBI Taxonomy" id="684063"/>
    <lineage>
        <taxon>Bacteria</taxon>
        <taxon>Bacillati</taxon>
        <taxon>Bacillota</taxon>
        <taxon>Bacilli</taxon>
        <taxon>Bacillales</taxon>
        <taxon>Paenibacillaceae</taxon>
        <taxon>Paenibacillus</taxon>
    </lineage>
</organism>
<dbReference type="EMBL" id="FONN01000012">
    <property type="protein sequence ID" value="SFF04367.1"/>
    <property type="molecule type" value="Genomic_DNA"/>
</dbReference>
<accession>A0A1I2FHZ3</accession>
<dbReference type="InterPro" id="IPR002938">
    <property type="entry name" value="FAD-bd"/>
</dbReference>
<evidence type="ECO:0000313" key="2">
    <source>
        <dbReference type="EMBL" id="SFF04367.1"/>
    </source>
</evidence>
<reference evidence="3" key="1">
    <citation type="submission" date="2016-10" db="EMBL/GenBank/DDBJ databases">
        <authorList>
            <person name="Varghese N."/>
            <person name="Submissions S."/>
        </authorList>
    </citation>
    <scope>NUCLEOTIDE SEQUENCE [LARGE SCALE GENOMIC DNA]</scope>
    <source>
        <strain evidence="3">CGMCC 1.10223</strain>
    </source>
</reference>
<name>A0A1I2FHZ3_9BACL</name>
<dbReference type="GO" id="GO:0071949">
    <property type="term" value="F:FAD binding"/>
    <property type="evidence" value="ECO:0007669"/>
    <property type="project" value="InterPro"/>
</dbReference>
<protein>
    <submittedName>
        <fullName evidence="2">2-polyprenyl-6-methoxyphenol hydroxylase</fullName>
    </submittedName>
</protein>
<dbReference type="InterPro" id="IPR051704">
    <property type="entry name" value="FAD_aromatic-hydroxylase"/>
</dbReference>
<dbReference type="OrthoDB" id="9766816at2"/>